<gene>
    <name evidence="2" type="ORF">N7493_010546</name>
</gene>
<name>A0AAD6HCY1_9EURO</name>
<evidence type="ECO:0000313" key="2">
    <source>
        <dbReference type="EMBL" id="KAJ5709212.1"/>
    </source>
</evidence>
<sequence>MAIYYCEASRLVTTGCGCLDENGHSVYRVEYAVIGYQSCQDTRELETILFDIITQYYKVELSALKRYRKLIVGVVMLCKSALIPQRVLMERQNQLRKATNINFNLTASISVDLAPYTVFLLYLIIAMAKDDTQILTIQAFTTLSLISILTSPLMSFIQSLPTPTYKLCLVQTNPKLLTDNIELSKVFVAAKSSRSLVLCEKLLSFHNAFISWTRESAPVL</sequence>
<dbReference type="AlphaFoldDB" id="A0AAD6HCY1"/>
<evidence type="ECO:0000313" key="3">
    <source>
        <dbReference type="Proteomes" id="UP001215712"/>
    </source>
</evidence>
<accession>A0AAD6HCY1</accession>
<reference evidence="2" key="2">
    <citation type="submission" date="2023-01" db="EMBL/GenBank/DDBJ databases">
        <authorList>
            <person name="Petersen C."/>
        </authorList>
    </citation>
    <scope>NUCLEOTIDE SEQUENCE</scope>
    <source>
        <strain evidence="2">IBT 17514</strain>
    </source>
</reference>
<dbReference type="Proteomes" id="UP001215712">
    <property type="component" value="Unassembled WGS sequence"/>
</dbReference>
<reference evidence="2" key="1">
    <citation type="journal article" date="2023" name="IMA Fungus">
        <title>Comparative genomic study of the Penicillium genus elucidates a diverse pangenome and 15 lateral gene transfer events.</title>
        <authorList>
            <person name="Petersen C."/>
            <person name="Sorensen T."/>
            <person name="Nielsen M.R."/>
            <person name="Sondergaard T.E."/>
            <person name="Sorensen J.L."/>
            <person name="Fitzpatrick D.A."/>
            <person name="Frisvad J.C."/>
            <person name="Nielsen K.L."/>
        </authorList>
    </citation>
    <scope>NUCLEOTIDE SEQUENCE</scope>
    <source>
        <strain evidence="2">IBT 17514</strain>
    </source>
</reference>
<feature type="transmembrane region" description="Helical" evidence="1">
    <location>
        <begin position="101"/>
        <end position="125"/>
    </location>
</feature>
<keyword evidence="3" id="KW-1185">Reference proteome</keyword>
<keyword evidence="1" id="KW-1133">Transmembrane helix</keyword>
<comment type="caution">
    <text evidence="2">The sequence shown here is derived from an EMBL/GenBank/DDBJ whole genome shotgun (WGS) entry which is preliminary data.</text>
</comment>
<keyword evidence="1" id="KW-0472">Membrane</keyword>
<evidence type="ECO:0000256" key="1">
    <source>
        <dbReference type="SAM" id="Phobius"/>
    </source>
</evidence>
<proteinExistence type="predicted"/>
<feature type="transmembrane region" description="Helical" evidence="1">
    <location>
        <begin position="137"/>
        <end position="157"/>
    </location>
</feature>
<dbReference type="EMBL" id="JAQJAN010000019">
    <property type="protein sequence ID" value="KAJ5709212.1"/>
    <property type="molecule type" value="Genomic_DNA"/>
</dbReference>
<keyword evidence="1" id="KW-0812">Transmembrane</keyword>
<protein>
    <submittedName>
        <fullName evidence="2">ABC transporter integral membrane type 1</fullName>
    </submittedName>
</protein>
<organism evidence="2 3">
    <name type="scientific">Penicillium malachiteum</name>
    <dbReference type="NCBI Taxonomy" id="1324776"/>
    <lineage>
        <taxon>Eukaryota</taxon>
        <taxon>Fungi</taxon>
        <taxon>Dikarya</taxon>
        <taxon>Ascomycota</taxon>
        <taxon>Pezizomycotina</taxon>
        <taxon>Eurotiomycetes</taxon>
        <taxon>Eurotiomycetidae</taxon>
        <taxon>Eurotiales</taxon>
        <taxon>Aspergillaceae</taxon>
        <taxon>Penicillium</taxon>
    </lineage>
</organism>